<evidence type="ECO:0000256" key="6">
    <source>
        <dbReference type="SAM" id="Phobius"/>
    </source>
</evidence>
<sequence>MTNLFKHIRFTAFACVFAFSAVVLGLAAHFAAIFLPRHHDFLIFTLVIPTFTLVMLMVLSLRSQPRIDIFFILLLSILWLAQASYAADMIGHVECDALSGQREPTKTGTYSSSSYCRQMKVILAFSWMNFVLLVLSFVALLNLTLRVHARGNLGIWGASVSELPFFHEQQLQSNGTNYSYPAGGHHTPQGSYGPPQSTYGPAANYGQPNIRTYGPNEPIYQLPGHSVILTTAPDGTREVQQVPTSPP</sequence>
<dbReference type="AlphaFoldDB" id="A0A067NB65"/>
<feature type="transmembrane region" description="Helical" evidence="6">
    <location>
        <begin position="41"/>
        <end position="61"/>
    </location>
</feature>
<feature type="compositionally biased region" description="Polar residues" evidence="5">
    <location>
        <begin position="188"/>
        <end position="199"/>
    </location>
</feature>
<keyword evidence="9" id="KW-1185">Reference proteome</keyword>
<keyword evidence="2 6" id="KW-0812">Transmembrane</keyword>
<protein>
    <recommendedName>
        <fullName evidence="7">MARVEL domain-containing protein</fullName>
    </recommendedName>
</protein>
<gene>
    <name evidence="8" type="ORF">BOTBODRAFT_326060</name>
</gene>
<keyword evidence="3 6" id="KW-1133">Transmembrane helix</keyword>
<dbReference type="EMBL" id="KL198017">
    <property type="protein sequence ID" value="KDQ21026.1"/>
    <property type="molecule type" value="Genomic_DNA"/>
</dbReference>
<proteinExistence type="predicted"/>
<dbReference type="InterPro" id="IPR008253">
    <property type="entry name" value="Marvel"/>
</dbReference>
<evidence type="ECO:0000256" key="1">
    <source>
        <dbReference type="ARBA" id="ARBA00004141"/>
    </source>
</evidence>
<feature type="transmembrane region" description="Helical" evidence="6">
    <location>
        <begin position="68"/>
        <end position="87"/>
    </location>
</feature>
<dbReference type="HOGENOM" id="CLU_104721_0_0_1"/>
<name>A0A067NB65_BOTB1</name>
<comment type="subcellular location">
    <subcellularLocation>
        <location evidence="1">Membrane</location>
        <topology evidence="1">Multi-pass membrane protein</topology>
    </subcellularLocation>
</comment>
<evidence type="ECO:0000256" key="3">
    <source>
        <dbReference type="ARBA" id="ARBA00022989"/>
    </source>
</evidence>
<feature type="transmembrane region" description="Helical" evidence="6">
    <location>
        <begin position="12"/>
        <end position="35"/>
    </location>
</feature>
<evidence type="ECO:0000256" key="2">
    <source>
        <dbReference type="ARBA" id="ARBA00022692"/>
    </source>
</evidence>
<dbReference type="GO" id="GO:0016020">
    <property type="term" value="C:membrane"/>
    <property type="evidence" value="ECO:0007669"/>
    <property type="project" value="UniProtKB-SubCell"/>
</dbReference>
<evidence type="ECO:0000313" key="9">
    <source>
        <dbReference type="Proteomes" id="UP000027195"/>
    </source>
</evidence>
<feature type="transmembrane region" description="Helical" evidence="6">
    <location>
        <begin position="121"/>
        <end position="143"/>
    </location>
</feature>
<dbReference type="Pfam" id="PF01284">
    <property type="entry name" value="MARVEL"/>
    <property type="match status" value="1"/>
</dbReference>
<dbReference type="Proteomes" id="UP000027195">
    <property type="component" value="Unassembled WGS sequence"/>
</dbReference>
<evidence type="ECO:0000313" key="8">
    <source>
        <dbReference type="EMBL" id="KDQ21026.1"/>
    </source>
</evidence>
<dbReference type="InParanoid" id="A0A067NB65"/>
<evidence type="ECO:0000256" key="5">
    <source>
        <dbReference type="SAM" id="MobiDB-lite"/>
    </source>
</evidence>
<accession>A0A067NB65</accession>
<reference evidence="9" key="1">
    <citation type="journal article" date="2014" name="Proc. Natl. Acad. Sci. U.S.A.">
        <title>Extensive sampling of basidiomycete genomes demonstrates inadequacy of the white-rot/brown-rot paradigm for wood decay fungi.</title>
        <authorList>
            <person name="Riley R."/>
            <person name="Salamov A.A."/>
            <person name="Brown D.W."/>
            <person name="Nagy L.G."/>
            <person name="Floudas D."/>
            <person name="Held B.W."/>
            <person name="Levasseur A."/>
            <person name="Lombard V."/>
            <person name="Morin E."/>
            <person name="Otillar R."/>
            <person name="Lindquist E.A."/>
            <person name="Sun H."/>
            <person name="LaButti K.M."/>
            <person name="Schmutz J."/>
            <person name="Jabbour D."/>
            <person name="Luo H."/>
            <person name="Baker S.E."/>
            <person name="Pisabarro A.G."/>
            <person name="Walton J.D."/>
            <person name="Blanchette R.A."/>
            <person name="Henrissat B."/>
            <person name="Martin F."/>
            <person name="Cullen D."/>
            <person name="Hibbett D.S."/>
            <person name="Grigoriev I.V."/>
        </authorList>
    </citation>
    <scope>NUCLEOTIDE SEQUENCE [LARGE SCALE GENOMIC DNA]</scope>
    <source>
        <strain evidence="9">FD-172 SS1</strain>
    </source>
</reference>
<evidence type="ECO:0000256" key="4">
    <source>
        <dbReference type="ARBA" id="ARBA00023136"/>
    </source>
</evidence>
<evidence type="ECO:0000259" key="7">
    <source>
        <dbReference type="Pfam" id="PF01284"/>
    </source>
</evidence>
<keyword evidence="4 6" id="KW-0472">Membrane</keyword>
<feature type="domain" description="MARVEL" evidence="7">
    <location>
        <begin position="17"/>
        <end position="138"/>
    </location>
</feature>
<feature type="region of interest" description="Disordered" evidence="5">
    <location>
        <begin position="181"/>
        <end position="205"/>
    </location>
</feature>
<dbReference type="OrthoDB" id="3264219at2759"/>
<organism evidence="8 9">
    <name type="scientific">Botryobasidium botryosum (strain FD-172 SS1)</name>
    <dbReference type="NCBI Taxonomy" id="930990"/>
    <lineage>
        <taxon>Eukaryota</taxon>
        <taxon>Fungi</taxon>
        <taxon>Dikarya</taxon>
        <taxon>Basidiomycota</taxon>
        <taxon>Agaricomycotina</taxon>
        <taxon>Agaricomycetes</taxon>
        <taxon>Cantharellales</taxon>
        <taxon>Botryobasidiaceae</taxon>
        <taxon>Botryobasidium</taxon>
    </lineage>
</organism>
<dbReference type="STRING" id="930990.A0A067NB65"/>